<dbReference type="CDD" id="cd02440">
    <property type="entry name" value="AdoMet_MTases"/>
    <property type="match status" value="1"/>
</dbReference>
<dbReference type="Proteomes" id="UP000422232">
    <property type="component" value="Chromosome"/>
</dbReference>
<dbReference type="InterPro" id="IPR041698">
    <property type="entry name" value="Methyltransf_25"/>
</dbReference>
<dbReference type="Pfam" id="PF13649">
    <property type="entry name" value="Methyltransf_25"/>
    <property type="match status" value="1"/>
</dbReference>
<reference evidence="2 3" key="1">
    <citation type="submission" date="2019-04" db="EMBL/GenBank/DDBJ databases">
        <title>Complete genome sequencing of Piscirickettsia salmonis strain Psal-009.</title>
        <authorList>
            <person name="Schober I."/>
            <person name="Bunk B."/>
            <person name="Sproer C."/>
            <person name="Carril G.P."/>
            <person name="Riedel T."/>
            <person name="Flores-Herrera P.A."/>
            <person name="Nourdin-Galindo G."/>
            <person name="Marshall S.H."/>
            <person name="Overmann J."/>
        </authorList>
    </citation>
    <scope>NUCLEOTIDE SEQUENCE [LARGE SCALE GENOMIC DNA]</scope>
    <source>
        <strain evidence="2 3">Psal-009</strain>
    </source>
</reference>
<feature type="domain" description="Methyltransferase" evidence="1">
    <location>
        <begin position="63"/>
        <end position="153"/>
    </location>
</feature>
<dbReference type="InterPro" id="IPR029063">
    <property type="entry name" value="SAM-dependent_MTases_sf"/>
</dbReference>
<evidence type="ECO:0000313" key="2">
    <source>
        <dbReference type="EMBL" id="QGO06277.1"/>
    </source>
</evidence>
<protein>
    <recommendedName>
        <fullName evidence="1">Methyltransferase domain-containing protein</fullName>
    </recommendedName>
</protein>
<dbReference type="AlphaFoldDB" id="A0A9Q6LK18"/>
<keyword evidence="3" id="KW-1185">Reference proteome</keyword>
<dbReference type="Gene3D" id="3.40.50.150">
    <property type="entry name" value="Vaccinia Virus protein VP39"/>
    <property type="match status" value="1"/>
</dbReference>
<dbReference type="EMBL" id="CP038908">
    <property type="protein sequence ID" value="QGO06277.1"/>
    <property type="molecule type" value="Genomic_DNA"/>
</dbReference>
<gene>
    <name evidence="2" type="ORF">Psal009_02185</name>
</gene>
<name>A0A9Q6LK18_PISSA</name>
<sequence length="235" mass="26439">MVRHPKCRAAPGLDAYGRPLLPLERFLLEEAPIILATQQRGEIFQKLLQGKMTDYAQFASLPCGLMYDLASLKPALNFKAYGIDLDQAALDLAVKVAQAYSIDAELVCEDAWQLSLSNTLDVLCSNGLTIYEPDDDRVQVFYQKCYQALKPNGCLIVSFLTFPLAYPDSEWVIDEVNVAAAQKQRIVFSDIIGTQFQCYRSYATTYQQLEEVGFSQIEFIDGYARIFPTVVAYKI</sequence>
<accession>A0A9Q6LK18</accession>
<evidence type="ECO:0000313" key="3">
    <source>
        <dbReference type="Proteomes" id="UP000422232"/>
    </source>
</evidence>
<proteinExistence type="predicted"/>
<organism evidence="2 3">
    <name type="scientific">Piscirickettsia salmonis</name>
    <dbReference type="NCBI Taxonomy" id="1238"/>
    <lineage>
        <taxon>Bacteria</taxon>
        <taxon>Pseudomonadati</taxon>
        <taxon>Pseudomonadota</taxon>
        <taxon>Gammaproteobacteria</taxon>
        <taxon>Thiotrichales</taxon>
        <taxon>Piscirickettsiaceae</taxon>
        <taxon>Piscirickettsia</taxon>
    </lineage>
</organism>
<dbReference type="SUPFAM" id="SSF53335">
    <property type="entry name" value="S-adenosyl-L-methionine-dependent methyltransferases"/>
    <property type="match status" value="1"/>
</dbReference>
<evidence type="ECO:0000259" key="1">
    <source>
        <dbReference type="Pfam" id="PF13649"/>
    </source>
</evidence>